<comment type="function">
    <text evidence="16">RNA helicase.</text>
</comment>
<dbReference type="GO" id="GO:0005730">
    <property type="term" value="C:nucleolus"/>
    <property type="evidence" value="ECO:0007669"/>
    <property type="project" value="UniProtKB-SubCell"/>
</dbReference>
<dbReference type="InterPro" id="IPR044773">
    <property type="entry name" value="DDX18/Has1_DEADc"/>
</dbReference>
<evidence type="ECO:0000256" key="12">
    <source>
        <dbReference type="ARBA" id="ARBA00024365"/>
    </source>
</evidence>
<dbReference type="InterPro" id="IPR014001">
    <property type="entry name" value="Helicase_ATP-bd"/>
</dbReference>
<proteinExistence type="inferred from homology"/>
<evidence type="ECO:0000313" key="22">
    <source>
        <dbReference type="Proteomes" id="UP000749293"/>
    </source>
</evidence>
<feature type="domain" description="Helicase ATP-binding" evidence="18">
    <location>
        <begin position="129"/>
        <end position="308"/>
    </location>
</feature>
<evidence type="ECO:0000256" key="5">
    <source>
        <dbReference type="ARBA" id="ARBA00022801"/>
    </source>
</evidence>
<evidence type="ECO:0000313" key="21">
    <source>
        <dbReference type="EMBL" id="KAF4120710.1"/>
    </source>
</evidence>
<evidence type="ECO:0000256" key="6">
    <source>
        <dbReference type="ARBA" id="ARBA00022806"/>
    </source>
</evidence>
<evidence type="ECO:0000256" key="1">
    <source>
        <dbReference type="ARBA" id="ARBA00004604"/>
    </source>
</evidence>
<dbReference type="SMART" id="SM01178">
    <property type="entry name" value="DUF4217"/>
    <property type="match status" value="1"/>
</dbReference>
<dbReference type="InterPro" id="IPR011545">
    <property type="entry name" value="DEAD/DEAH_box_helicase_dom"/>
</dbReference>
<dbReference type="CDD" id="cd17942">
    <property type="entry name" value="DEADc_DDX18"/>
    <property type="match status" value="1"/>
</dbReference>
<keyword evidence="4 15" id="KW-0547">Nucleotide-binding</keyword>
<evidence type="ECO:0000256" key="3">
    <source>
        <dbReference type="ARBA" id="ARBA00022552"/>
    </source>
</evidence>
<feature type="short sequence motif" description="Q motif" evidence="14">
    <location>
        <begin position="98"/>
        <end position="126"/>
    </location>
</feature>
<dbReference type="Pfam" id="PF13959">
    <property type="entry name" value="CTE_SPB4"/>
    <property type="match status" value="1"/>
</dbReference>
<feature type="compositionally biased region" description="Acidic residues" evidence="17">
    <location>
        <begin position="48"/>
        <end position="64"/>
    </location>
</feature>
<feature type="domain" description="DEAD-box RNA helicase Q" evidence="20">
    <location>
        <begin position="98"/>
        <end position="126"/>
    </location>
</feature>
<dbReference type="EMBL" id="JAANYQ010000015">
    <property type="protein sequence ID" value="KAF4120710.1"/>
    <property type="molecule type" value="Genomic_DNA"/>
</dbReference>
<keyword evidence="8 16" id="KW-0694">RNA-binding</keyword>
<evidence type="ECO:0000256" key="4">
    <source>
        <dbReference type="ARBA" id="ARBA00022741"/>
    </source>
</evidence>
<dbReference type="PROSITE" id="PS00039">
    <property type="entry name" value="DEAD_ATP_HELICASE"/>
    <property type="match status" value="1"/>
</dbReference>
<evidence type="ECO:0000256" key="11">
    <source>
        <dbReference type="ARBA" id="ARBA00024357"/>
    </source>
</evidence>
<dbReference type="OrthoDB" id="10259640at2759"/>
<keyword evidence="9" id="KW-0539">Nucleus</keyword>
<feature type="compositionally biased region" description="Polar residues" evidence="17">
    <location>
        <begin position="567"/>
        <end position="577"/>
    </location>
</feature>
<dbReference type="PROSITE" id="PS51192">
    <property type="entry name" value="HELICASE_ATP_BIND_1"/>
    <property type="match status" value="1"/>
</dbReference>
<dbReference type="CDD" id="cd18787">
    <property type="entry name" value="SF2_C_DEAD"/>
    <property type="match status" value="1"/>
</dbReference>
<evidence type="ECO:0000256" key="2">
    <source>
        <dbReference type="ARBA" id="ARBA00022517"/>
    </source>
</evidence>
<comment type="function">
    <text evidence="10">ATP-dependent RNA helicase involved in 40S ribosomal subunit biogenesis. Required for the processing and cleavage of 35S pre-rRNA at sites A0, A1, and A2, leading to mature 18S rRNA.</text>
</comment>
<dbReference type="InterPro" id="IPR001650">
    <property type="entry name" value="Helicase_C-like"/>
</dbReference>
<comment type="caution">
    <text evidence="21">The sequence shown here is derived from an EMBL/GenBank/DDBJ whole genome shotgun (WGS) entry which is preliminary data.</text>
</comment>
<organism evidence="21 22">
    <name type="scientific">Geosmithia morbida</name>
    <dbReference type="NCBI Taxonomy" id="1094350"/>
    <lineage>
        <taxon>Eukaryota</taxon>
        <taxon>Fungi</taxon>
        <taxon>Dikarya</taxon>
        <taxon>Ascomycota</taxon>
        <taxon>Pezizomycotina</taxon>
        <taxon>Sordariomycetes</taxon>
        <taxon>Hypocreomycetidae</taxon>
        <taxon>Hypocreales</taxon>
        <taxon>Bionectriaceae</taxon>
        <taxon>Geosmithia</taxon>
    </lineage>
</organism>
<dbReference type="GO" id="GO:0005524">
    <property type="term" value="F:ATP binding"/>
    <property type="evidence" value="ECO:0007669"/>
    <property type="project" value="UniProtKB-UniRule"/>
</dbReference>
<evidence type="ECO:0000259" key="20">
    <source>
        <dbReference type="PROSITE" id="PS51195"/>
    </source>
</evidence>
<dbReference type="GO" id="GO:0016787">
    <property type="term" value="F:hydrolase activity"/>
    <property type="evidence" value="ECO:0007669"/>
    <property type="project" value="UniProtKB-KW"/>
</dbReference>
<name>A0A9P5D2D7_9HYPO</name>
<keyword evidence="2" id="KW-0690">Ribosome biogenesis</keyword>
<dbReference type="SUPFAM" id="SSF52540">
    <property type="entry name" value="P-loop containing nucleoside triphosphate hydrolases"/>
    <property type="match status" value="1"/>
</dbReference>
<protein>
    <recommendedName>
        <fullName evidence="16">ATP-dependent RNA helicase</fullName>
        <ecNumber evidence="16">3.6.4.13</ecNumber>
    </recommendedName>
</protein>
<sequence>MGLSTSNKKRKLRDDADADAAPTESIVATTTKKSKKAKSPAPPVEPPSDNDDEEEEGEEEEEGREEGVEKKDAENDDDEALPHNGGSDSLLPPANDAEKFEDLNLSDKTMSAIREMGFTKMTKIQRSAIPPLLAGKDVLGAAKTGSGKTMAFLVPVVEMLCSLRFKPRNGTGAIVVSPTRELALQIFGVARELMKNHSQTYGIVIGGANRNAEAEKLSKGVNLLIATPGRLLDHLMNTPFVFKNLRSLIIDEADRILEVGFEDEMRKIVDILKPADKQKNRQTMLFSATQTTKVEDLARISLRPGPLYINVDEEQQFSTVEGLEQGYVICEADKRFVLLFSFLKTMKDKKKKVIVFFSSCNSVKYYAELLNYIDLPVLDLHGKQKQQKRTNTFFEFSNASHGILICTDVAARGLDIPAVDFIVQFDPPDNSTDYIHRVGRTARANSKGRSLLFLQPNEVGFLTHLKAARVPVVEFEFPAKKIKPVQSQLEKLIGQNYFLSQSAKEAFKSYLHAYASHSLRSVYDVTKLDLAKVAKSFGFTTPPRVDITLGQSMGRNKVQGRRAYGSQPKQGSNGRRR</sequence>
<dbReference type="GO" id="GO:0006364">
    <property type="term" value="P:rRNA processing"/>
    <property type="evidence" value="ECO:0007669"/>
    <property type="project" value="UniProtKB-KW"/>
</dbReference>
<dbReference type="InterPro" id="IPR014014">
    <property type="entry name" value="RNA_helicase_DEAD_Q_motif"/>
</dbReference>
<evidence type="ECO:0000256" key="15">
    <source>
        <dbReference type="RuleBase" id="RU000492"/>
    </source>
</evidence>
<dbReference type="SMART" id="SM00487">
    <property type="entry name" value="DEXDc"/>
    <property type="match status" value="1"/>
</dbReference>
<dbReference type="FunFam" id="3.40.50.300:FF:000379">
    <property type="entry name" value="RNA helicase"/>
    <property type="match status" value="1"/>
</dbReference>
<dbReference type="InterPro" id="IPR025313">
    <property type="entry name" value="SPB4-like_CTE"/>
</dbReference>
<comment type="catalytic activity">
    <reaction evidence="13 16">
        <text>ATP + H2O = ADP + phosphate + H(+)</text>
        <dbReference type="Rhea" id="RHEA:13065"/>
        <dbReference type="ChEBI" id="CHEBI:15377"/>
        <dbReference type="ChEBI" id="CHEBI:15378"/>
        <dbReference type="ChEBI" id="CHEBI:30616"/>
        <dbReference type="ChEBI" id="CHEBI:43474"/>
        <dbReference type="ChEBI" id="CHEBI:456216"/>
        <dbReference type="EC" id="3.6.4.13"/>
    </reaction>
</comment>
<dbReference type="SMART" id="SM00490">
    <property type="entry name" value="HELICc"/>
    <property type="match status" value="1"/>
</dbReference>
<comment type="subcellular location">
    <subcellularLocation>
        <location evidence="1">Nucleus</location>
        <location evidence="1">Nucleolus</location>
    </subcellularLocation>
</comment>
<dbReference type="GeneID" id="55968944"/>
<evidence type="ECO:0000259" key="18">
    <source>
        <dbReference type="PROSITE" id="PS51192"/>
    </source>
</evidence>
<dbReference type="EC" id="3.6.4.13" evidence="16"/>
<evidence type="ECO:0000256" key="17">
    <source>
        <dbReference type="SAM" id="MobiDB-lite"/>
    </source>
</evidence>
<dbReference type="RefSeq" id="XP_035319362.1">
    <property type="nucleotide sequence ID" value="XM_035464692.1"/>
</dbReference>
<evidence type="ECO:0000256" key="13">
    <source>
        <dbReference type="ARBA" id="ARBA00047984"/>
    </source>
</evidence>
<dbReference type="GO" id="GO:0003724">
    <property type="term" value="F:RNA helicase activity"/>
    <property type="evidence" value="ECO:0007669"/>
    <property type="project" value="UniProtKB-EC"/>
</dbReference>
<feature type="region of interest" description="Disordered" evidence="17">
    <location>
        <begin position="1"/>
        <end position="95"/>
    </location>
</feature>
<evidence type="ECO:0000256" key="16">
    <source>
        <dbReference type="RuleBase" id="RU365068"/>
    </source>
</evidence>
<evidence type="ECO:0000256" key="14">
    <source>
        <dbReference type="PROSITE-ProRule" id="PRU00552"/>
    </source>
</evidence>
<evidence type="ECO:0000256" key="10">
    <source>
        <dbReference type="ARBA" id="ARBA00024310"/>
    </source>
</evidence>
<comment type="similarity">
    <text evidence="11">Belongs to the DEAD box helicase family. DDX18/HAS1 subfamily.</text>
</comment>
<evidence type="ECO:0000259" key="19">
    <source>
        <dbReference type="PROSITE" id="PS51194"/>
    </source>
</evidence>
<dbReference type="GO" id="GO:0003723">
    <property type="term" value="F:RNA binding"/>
    <property type="evidence" value="ECO:0007669"/>
    <property type="project" value="UniProtKB-UniRule"/>
</dbReference>
<evidence type="ECO:0000256" key="9">
    <source>
        <dbReference type="ARBA" id="ARBA00023242"/>
    </source>
</evidence>
<keyword evidence="7 15" id="KW-0067">ATP-binding</keyword>
<dbReference type="Proteomes" id="UP000749293">
    <property type="component" value="Unassembled WGS sequence"/>
</dbReference>
<comment type="domain">
    <text evidence="16">The Q motif is unique to and characteristic of the DEAD box family of RNA helicases and controls ATP binding and hydrolysis.</text>
</comment>
<feature type="domain" description="Helicase C-terminal" evidence="19">
    <location>
        <begin position="322"/>
        <end position="493"/>
    </location>
</feature>
<dbReference type="Pfam" id="PF00271">
    <property type="entry name" value="Helicase_C"/>
    <property type="match status" value="1"/>
</dbReference>
<feature type="region of interest" description="Disordered" evidence="17">
    <location>
        <begin position="556"/>
        <end position="577"/>
    </location>
</feature>
<dbReference type="PROSITE" id="PS51195">
    <property type="entry name" value="Q_MOTIF"/>
    <property type="match status" value="1"/>
</dbReference>
<keyword evidence="3" id="KW-0698">rRNA processing</keyword>
<dbReference type="PROSITE" id="PS51194">
    <property type="entry name" value="HELICASE_CTER"/>
    <property type="match status" value="1"/>
</dbReference>
<comment type="subunit">
    <text evidence="12">Associates in the nucleolus with the 60S and pre-60S ribosomal subunits.</text>
</comment>
<accession>A0A9P5D2D7</accession>
<keyword evidence="6 15" id="KW-0347">Helicase</keyword>
<dbReference type="PANTHER" id="PTHR24031">
    <property type="entry name" value="RNA HELICASE"/>
    <property type="match status" value="1"/>
</dbReference>
<reference evidence="21" key="1">
    <citation type="submission" date="2020-03" db="EMBL/GenBank/DDBJ databases">
        <title>Site-based positive gene gene selection in Geosmithia morbida across the United States reveals a broad range of putative effectors and factors for local host and environmental adapation.</title>
        <authorList>
            <person name="Onufrak A."/>
            <person name="Murdoch R.W."/>
            <person name="Gazis R."/>
            <person name="Huff M."/>
            <person name="Staton M."/>
            <person name="Klingeman W."/>
            <person name="Hadziabdic D."/>
        </authorList>
    </citation>
    <scope>NUCLEOTIDE SEQUENCE</scope>
    <source>
        <strain evidence="21">1262</strain>
    </source>
</reference>
<evidence type="ECO:0000256" key="8">
    <source>
        <dbReference type="ARBA" id="ARBA00022884"/>
    </source>
</evidence>
<dbReference type="InterPro" id="IPR000629">
    <property type="entry name" value="RNA-helicase_DEAD-box_CS"/>
</dbReference>
<dbReference type="Pfam" id="PF00270">
    <property type="entry name" value="DEAD"/>
    <property type="match status" value="1"/>
</dbReference>
<keyword evidence="5 15" id="KW-0378">Hydrolase</keyword>
<dbReference type="Gene3D" id="3.40.50.300">
    <property type="entry name" value="P-loop containing nucleotide triphosphate hydrolases"/>
    <property type="match status" value="2"/>
</dbReference>
<evidence type="ECO:0000256" key="7">
    <source>
        <dbReference type="ARBA" id="ARBA00022840"/>
    </source>
</evidence>
<gene>
    <name evidence="21" type="ORF">GMORB2_2714</name>
</gene>
<dbReference type="InterPro" id="IPR027417">
    <property type="entry name" value="P-loop_NTPase"/>
</dbReference>
<dbReference type="AlphaFoldDB" id="A0A9P5D2D7"/>
<keyword evidence="22" id="KW-1185">Reference proteome</keyword>